<dbReference type="EMBL" id="REGN01008490">
    <property type="protein sequence ID" value="RNA03464.1"/>
    <property type="molecule type" value="Genomic_DNA"/>
</dbReference>
<keyword evidence="2" id="KW-1185">Reference proteome</keyword>
<gene>
    <name evidence="1" type="ORF">BpHYR1_018875</name>
</gene>
<protein>
    <submittedName>
        <fullName evidence="1">Uncharacterized protein</fullName>
    </submittedName>
</protein>
<dbReference type="Proteomes" id="UP000276133">
    <property type="component" value="Unassembled WGS sequence"/>
</dbReference>
<proteinExistence type="predicted"/>
<accession>A0A3M7PWY4</accession>
<name>A0A3M7PWY4_BRAPC</name>
<reference evidence="1 2" key="1">
    <citation type="journal article" date="2018" name="Sci. Rep.">
        <title>Genomic signatures of local adaptation to the degree of environmental predictability in rotifers.</title>
        <authorList>
            <person name="Franch-Gras L."/>
            <person name="Hahn C."/>
            <person name="Garcia-Roger E.M."/>
            <person name="Carmona M.J."/>
            <person name="Serra M."/>
            <person name="Gomez A."/>
        </authorList>
    </citation>
    <scope>NUCLEOTIDE SEQUENCE [LARGE SCALE GENOMIC DNA]</scope>
    <source>
        <strain evidence="1">HYR1</strain>
    </source>
</reference>
<organism evidence="1 2">
    <name type="scientific">Brachionus plicatilis</name>
    <name type="common">Marine rotifer</name>
    <name type="synonym">Brachionus muelleri</name>
    <dbReference type="NCBI Taxonomy" id="10195"/>
    <lineage>
        <taxon>Eukaryota</taxon>
        <taxon>Metazoa</taxon>
        <taxon>Spiralia</taxon>
        <taxon>Gnathifera</taxon>
        <taxon>Rotifera</taxon>
        <taxon>Eurotatoria</taxon>
        <taxon>Monogononta</taxon>
        <taxon>Pseudotrocha</taxon>
        <taxon>Ploima</taxon>
        <taxon>Brachionidae</taxon>
        <taxon>Brachionus</taxon>
    </lineage>
</organism>
<comment type="caution">
    <text evidence="1">The sequence shown here is derived from an EMBL/GenBank/DDBJ whole genome shotgun (WGS) entry which is preliminary data.</text>
</comment>
<evidence type="ECO:0000313" key="2">
    <source>
        <dbReference type="Proteomes" id="UP000276133"/>
    </source>
</evidence>
<sequence length="63" mass="7322">MKLSNLLKFLRVFKIFTIRDECLNPFHHKNRGTGFDWVIISVQMTNSMQLPLCQVRAVAQKGT</sequence>
<dbReference type="AlphaFoldDB" id="A0A3M7PWY4"/>
<evidence type="ECO:0000313" key="1">
    <source>
        <dbReference type="EMBL" id="RNA03464.1"/>
    </source>
</evidence>